<keyword evidence="5 13" id="KW-0028">Amino-acid biosynthesis</keyword>
<dbReference type="Proteomes" id="UP000262832">
    <property type="component" value="Chromosome I"/>
</dbReference>
<dbReference type="InterPro" id="IPR036393">
    <property type="entry name" value="AceGlu_kinase-like_sf"/>
</dbReference>
<keyword evidence="9" id="KW-0067">ATP-binding</keyword>
<evidence type="ECO:0000256" key="5">
    <source>
        <dbReference type="ARBA" id="ARBA00022605"/>
    </source>
</evidence>
<dbReference type="SUPFAM" id="SSF53633">
    <property type="entry name" value="Carbamate kinase-like"/>
    <property type="match status" value="1"/>
</dbReference>
<dbReference type="PROSITE" id="PS00324">
    <property type="entry name" value="ASPARTOKINASE"/>
    <property type="match status" value="1"/>
</dbReference>
<dbReference type="Pfam" id="PF00696">
    <property type="entry name" value="AA_kinase"/>
    <property type="match status" value="1"/>
</dbReference>
<keyword evidence="16" id="KW-1185">Reference proteome</keyword>
<evidence type="ECO:0000313" key="16">
    <source>
        <dbReference type="Proteomes" id="UP000262832"/>
    </source>
</evidence>
<dbReference type="InterPro" id="IPR041740">
    <property type="entry name" value="AKii-LysC-BS"/>
</dbReference>
<dbReference type="NCBIfam" id="NF005155">
    <property type="entry name" value="PRK06635.1-4"/>
    <property type="match status" value="1"/>
</dbReference>
<comment type="pathway">
    <text evidence="3 13">Amino-acid biosynthesis; L-threonine biosynthesis; L-threonine from L-aspartate: step 1/5.</text>
</comment>
<evidence type="ECO:0000256" key="6">
    <source>
        <dbReference type="ARBA" id="ARBA00022679"/>
    </source>
</evidence>
<evidence type="ECO:0000256" key="13">
    <source>
        <dbReference type="RuleBase" id="RU004249"/>
    </source>
</evidence>
<proteinExistence type="inferred from homology"/>
<keyword evidence="7" id="KW-0547">Nucleotide-binding</keyword>
<evidence type="ECO:0000256" key="7">
    <source>
        <dbReference type="ARBA" id="ARBA00022741"/>
    </source>
</evidence>
<dbReference type="PANTHER" id="PTHR21499:SF3">
    <property type="entry name" value="ASPARTOKINASE"/>
    <property type="match status" value="1"/>
</dbReference>
<evidence type="ECO:0000313" key="15">
    <source>
        <dbReference type="EMBL" id="AXY00329.1"/>
    </source>
</evidence>
<comment type="similarity">
    <text evidence="4 12">Belongs to the aspartokinase family.</text>
</comment>
<dbReference type="PANTHER" id="PTHR21499">
    <property type="entry name" value="ASPARTATE KINASE"/>
    <property type="match status" value="1"/>
</dbReference>
<evidence type="ECO:0000256" key="3">
    <source>
        <dbReference type="ARBA" id="ARBA00005139"/>
    </source>
</evidence>
<organism evidence="15 16">
    <name type="scientific">Vibrio alfacsensis</name>
    <dbReference type="NCBI Taxonomy" id="1074311"/>
    <lineage>
        <taxon>Bacteria</taxon>
        <taxon>Pseudomonadati</taxon>
        <taxon>Pseudomonadota</taxon>
        <taxon>Gammaproteobacteria</taxon>
        <taxon>Vibrionales</taxon>
        <taxon>Vibrionaceae</taxon>
        <taxon>Vibrio</taxon>
    </lineage>
</organism>
<comment type="catalytic activity">
    <reaction evidence="11 12">
        <text>L-aspartate + ATP = 4-phospho-L-aspartate + ADP</text>
        <dbReference type="Rhea" id="RHEA:23776"/>
        <dbReference type="ChEBI" id="CHEBI:29991"/>
        <dbReference type="ChEBI" id="CHEBI:30616"/>
        <dbReference type="ChEBI" id="CHEBI:57535"/>
        <dbReference type="ChEBI" id="CHEBI:456216"/>
        <dbReference type="EC" id="2.7.2.4"/>
    </reaction>
</comment>
<dbReference type="Gene3D" id="3.40.1160.10">
    <property type="entry name" value="Acetylglutamate kinase-like"/>
    <property type="match status" value="1"/>
</dbReference>
<evidence type="ECO:0000256" key="12">
    <source>
        <dbReference type="RuleBase" id="RU003448"/>
    </source>
</evidence>
<evidence type="ECO:0000256" key="11">
    <source>
        <dbReference type="ARBA" id="ARBA00047872"/>
    </source>
</evidence>
<evidence type="ECO:0000256" key="9">
    <source>
        <dbReference type="ARBA" id="ARBA00022840"/>
    </source>
</evidence>
<sequence length="427" mass="46514">MKKPLIVQKFGGTSVGSIERIHQVAEHIIKAKNDGNQVVVVVSAMSGETNRLMDLAMQVDSVPTARELDVLLAAGEQVSMALLAMALNKLGCAARSLTGAQANIVTDNHHNEATITHIDTTAILELLEQDQIVIVAGFQGVNENGDITTLGRGGSDTSAVTLAGALNADECQIFTDVDGIYTCDPRVVENAQKMPVIDFPSMEAMASRGAKVLHLPSVQYAWKNNVPLRVLSTFDVNEGSLVKGESGHHAISGIAIQRDLAFIEVDNEHLSSVTKQCQMLGIDIWNVIDETERTGIMIKQDACAKLDLVFSDKIRNSEVVSMLTAVGLEANGMVEHARDLLAQRDIIVNFCAVEALTMMLVLSPENVDSAANILHDAYISSSEVLKIQQNMPFRLIFRNKVVYENITLLDNSLVARKFRDYSRSKEC</sequence>
<dbReference type="NCBIfam" id="NF006459">
    <property type="entry name" value="PRK08841.1"/>
    <property type="match status" value="1"/>
</dbReference>
<evidence type="ECO:0000259" key="14">
    <source>
        <dbReference type="Pfam" id="PF00696"/>
    </source>
</evidence>
<evidence type="ECO:0000256" key="2">
    <source>
        <dbReference type="ARBA" id="ARBA00004986"/>
    </source>
</evidence>
<comment type="pathway">
    <text evidence="1 13">Amino-acid biosynthesis; L-lysine biosynthesis via DAP pathway; (S)-tetrahydrodipicolinate from L-aspartate: step 1/4.</text>
</comment>
<dbReference type="InterPro" id="IPR001341">
    <property type="entry name" value="Asp_kinase"/>
</dbReference>
<dbReference type="EC" id="2.7.2.4" evidence="12"/>
<dbReference type="GO" id="GO:0004072">
    <property type="term" value="F:aspartate kinase activity"/>
    <property type="evidence" value="ECO:0007669"/>
    <property type="project" value="UniProtKB-EC"/>
</dbReference>
<keyword evidence="6 12" id="KW-0808">Transferase</keyword>
<keyword evidence="8 12" id="KW-0418">Kinase</keyword>
<keyword evidence="10" id="KW-0457">Lysine biosynthesis</keyword>
<dbReference type="InterPro" id="IPR018042">
    <property type="entry name" value="Aspartate_kinase_CS"/>
</dbReference>
<dbReference type="EMBL" id="CP032093">
    <property type="protein sequence ID" value="AXY00329.1"/>
    <property type="molecule type" value="Genomic_DNA"/>
</dbReference>
<dbReference type="NCBIfam" id="TIGR00657">
    <property type="entry name" value="asp_kinases"/>
    <property type="match status" value="1"/>
</dbReference>
<dbReference type="CDD" id="cd04261">
    <property type="entry name" value="AAK_AKii-LysC-BS"/>
    <property type="match status" value="1"/>
</dbReference>
<reference evidence="15 16" key="1">
    <citation type="submission" date="2018-08" db="EMBL/GenBank/DDBJ databases">
        <title>Genomic taxonomy of the Vibrionaceae family.</title>
        <authorList>
            <person name="Gomez-Gil B."/>
            <person name="Tanaka M."/>
            <person name="Sawabe T."/>
            <person name="Enciso-Ibarra K."/>
        </authorList>
    </citation>
    <scope>NUCLEOTIDE SEQUENCE [LARGE SCALE GENOMIC DNA]</scope>
    <source>
        <strain evidence="15 16">CAIM 1831</strain>
    </source>
</reference>
<dbReference type="InterPro" id="IPR001048">
    <property type="entry name" value="Asp/Glu/Uridylate_kinase"/>
</dbReference>
<accession>A0ABN5PB79</accession>
<evidence type="ECO:0000256" key="1">
    <source>
        <dbReference type="ARBA" id="ARBA00004766"/>
    </source>
</evidence>
<name>A0ABN5PB79_9VIBR</name>
<gene>
    <name evidence="15" type="ORF">D1115_02830</name>
</gene>
<evidence type="ECO:0000256" key="8">
    <source>
        <dbReference type="ARBA" id="ARBA00022777"/>
    </source>
</evidence>
<feature type="domain" description="Aspartate/glutamate/uridylate kinase" evidence="14">
    <location>
        <begin position="5"/>
        <end position="232"/>
    </location>
</feature>
<evidence type="ECO:0000256" key="10">
    <source>
        <dbReference type="ARBA" id="ARBA00023154"/>
    </source>
</evidence>
<protein>
    <recommendedName>
        <fullName evidence="12">Aspartokinase</fullName>
        <ecNumber evidence="12">2.7.2.4</ecNumber>
    </recommendedName>
</protein>
<comment type="pathway">
    <text evidence="2 13">Amino-acid biosynthesis; L-methionine biosynthesis via de novo pathway; L-homoserine from L-aspartate: step 1/3.</text>
</comment>
<evidence type="ECO:0000256" key="4">
    <source>
        <dbReference type="ARBA" id="ARBA00010122"/>
    </source>
</evidence>